<dbReference type="InterPro" id="IPR018391">
    <property type="entry name" value="PQQ_b-propeller_rpt"/>
</dbReference>
<feature type="domain" description="Pyrrolo-quinoline quinone repeat" evidence="2">
    <location>
        <begin position="162"/>
        <end position="361"/>
    </location>
</feature>
<evidence type="ECO:0000313" key="4">
    <source>
        <dbReference type="Proteomes" id="UP000288096"/>
    </source>
</evidence>
<dbReference type="Proteomes" id="UP000288096">
    <property type="component" value="Unassembled WGS sequence"/>
</dbReference>
<dbReference type="Gene3D" id="2.40.10.480">
    <property type="match status" value="2"/>
</dbReference>
<dbReference type="SMART" id="SM00564">
    <property type="entry name" value="PQQ"/>
    <property type="match status" value="8"/>
</dbReference>
<reference evidence="4" key="2">
    <citation type="submission" date="2019-01" db="EMBL/GenBank/DDBJ databases">
        <title>Genome sequence of Desulfonema ishimotonii strain Tokyo 01.</title>
        <authorList>
            <person name="Fukui M."/>
        </authorList>
    </citation>
    <scope>NUCLEOTIDE SEQUENCE [LARGE SCALE GENOMIC DNA]</scope>
    <source>
        <strain evidence="4">Tokyo 01</strain>
    </source>
</reference>
<gene>
    <name evidence="3" type="ORF">DENIS_4806</name>
</gene>
<dbReference type="PANTHER" id="PTHR34512:SF30">
    <property type="entry name" value="OUTER MEMBRANE PROTEIN ASSEMBLY FACTOR BAMB"/>
    <property type="match status" value="1"/>
</dbReference>
<dbReference type="Gene3D" id="2.40.128.630">
    <property type="match status" value="1"/>
</dbReference>
<dbReference type="Pfam" id="PF22352">
    <property type="entry name" value="K319L-like_PKD"/>
    <property type="match status" value="1"/>
</dbReference>
<feature type="region of interest" description="Disordered" evidence="1">
    <location>
        <begin position="380"/>
        <end position="414"/>
    </location>
</feature>
<dbReference type="InterPro" id="IPR002372">
    <property type="entry name" value="PQQ_rpt_dom"/>
</dbReference>
<dbReference type="RefSeq" id="WP_166405273.1">
    <property type="nucleotide sequence ID" value="NZ_BEXT01000001.1"/>
</dbReference>
<dbReference type="PANTHER" id="PTHR34512">
    <property type="entry name" value="CELL SURFACE PROTEIN"/>
    <property type="match status" value="1"/>
</dbReference>
<dbReference type="InterPro" id="IPR011047">
    <property type="entry name" value="Quinoprotein_ADH-like_sf"/>
</dbReference>
<evidence type="ECO:0000313" key="3">
    <source>
        <dbReference type="EMBL" id="GBC63808.1"/>
    </source>
</evidence>
<organism evidence="3 4">
    <name type="scientific">Desulfonema ishimotonii</name>
    <dbReference type="NCBI Taxonomy" id="45657"/>
    <lineage>
        <taxon>Bacteria</taxon>
        <taxon>Pseudomonadati</taxon>
        <taxon>Thermodesulfobacteriota</taxon>
        <taxon>Desulfobacteria</taxon>
        <taxon>Desulfobacterales</taxon>
        <taxon>Desulfococcaceae</taxon>
        <taxon>Desulfonema</taxon>
    </lineage>
</organism>
<dbReference type="Gene3D" id="2.130.10.10">
    <property type="entry name" value="YVTN repeat-like/Quinoprotein amine dehydrogenase"/>
    <property type="match status" value="1"/>
</dbReference>
<evidence type="ECO:0000259" key="2">
    <source>
        <dbReference type="Pfam" id="PF13360"/>
    </source>
</evidence>
<feature type="domain" description="Pyrrolo-quinoline quinone repeat" evidence="2">
    <location>
        <begin position="15"/>
        <end position="160"/>
    </location>
</feature>
<proteinExistence type="predicted"/>
<accession>A0A401G3I5</accession>
<dbReference type="InterPro" id="IPR015943">
    <property type="entry name" value="WD40/YVTN_repeat-like_dom_sf"/>
</dbReference>
<dbReference type="Gene3D" id="2.60.40.10">
    <property type="entry name" value="Immunoglobulins"/>
    <property type="match status" value="1"/>
</dbReference>
<sequence length="500" mass="51960">MCLFLMAAAPMVSWAKTGEIRWNLNIGSRITASPAIGDDGTIYVAADAALYAIEDEGDGGSVRWTAALGSTVFTPVIASDGAGGLTIYVATAGGRLYAIAAKDGTAQWDSPFETGETIAACPALDGDGVLYIGTTAGRLYAVQSEDGKARWSRPFTTDGGISAAPVTDTDGVIYVGTASGRFYAVSPDGTEKWNSPFGADGAISAAPAIGSDGTLYFGTSDGKLYAVGADGTKKWNSPFSADGELSASPSISSSGVIYIGTSAGKLYAVRSDGTAYWSDPFEADGALYTTPVIGEDGKLYFGSWGGRLYALYADGDEVKNWPVGISPTRSSPVIRNSGILYIGTQTTGSTTSQGRLYAVETDSDGIRHSAPWPMIAHDLRHTGRNTGNQSPEADAGADQDATSGGRVSLDGSASDDPDFGIAAYSWTQTDGTSVTLSDEDTAFASFTAPGVSDAEPLSFELTVTDNGGQTSTDTVSVRVEEDDSFCFIRTVRRGIFSHIR</sequence>
<evidence type="ECO:0000256" key="1">
    <source>
        <dbReference type="SAM" id="MobiDB-lite"/>
    </source>
</evidence>
<name>A0A401G3I5_9BACT</name>
<dbReference type="InterPro" id="IPR013783">
    <property type="entry name" value="Ig-like_fold"/>
</dbReference>
<dbReference type="AlphaFoldDB" id="A0A401G3I5"/>
<keyword evidence="4" id="KW-1185">Reference proteome</keyword>
<dbReference type="CDD" id="cd00146">
    <property type="entry name" value="PKD"/>
    <property type="match status" value="1"/>
</dbReference>
<dbReference type="Pfam" id="PF13360">
    <property type="entry name" value="PQQ_2"/>
    <property type="match status" value="2"/>
</dbReference>
<dbReference type="InterPro" id="IPR035986">
    <property type="entry name" value="PKD_dom_sf"/>
</dbReference>
<dbReference type="EMBL" id="BEXT01000001">
    <property type="protein sequence ID" value="GBC63808.1"/>
    <property type="molecule type" value="Genomic_DNA"/>
</dbReference>
<comment type="caution">
    <text evidence="3">The sequence shown here is derived from an EMBL/GenBank/DDBJ whole genome shotgun (WGS) entry which is preliminary data.</text>
</comment>
<protein>
    <submittedName>
        <fullName evidence="3">Cell surface protein</fullName>
    </submittedName>
</protein>
<dbReference type="SUPFAM" id="SSF49299">
    <property type="entry name" value="PKD domain"/>
    <property type="match status" value="1"/>
</dbReference>
<reference evidence="4" key="1">
    <citation type="submission" date="2017-11" db="EMBL/GenBank/DDBJ databases">
        <authorList>
            <person name="Watanabe M."/>
            <person name="Kojima H."/>
        </authorList>
    </citation>
    <scope>NUCLEOTIDE SEQUENCE [LARGE SCALE GENOMIC DNA]</scope>
    <source>
        <strain evidence="4">Tokyo 01</strain>
    </source>
</reference>
<dbReference type="SUPFAM" id="SSF50998">
    <property type="entry name" value="Quinoprotein alcohol dehydrogenase-like"/>
    <property type="match status" value="1"/>
</dbReference>